<dbReference type="AlphaFoldDB" id="A0A940WVU3"/>
<sequence length="372" mass="43217">MKKVFVDIYLQFNLGDDLFLDILAQRYPNSEFTVNYLGKNYDRFISKYGNVSRRTYTLFNKIEQRLKLKDSITNYDQVAEEHDALLFIGGSIFREEEYHESLYRDRLKMITEFKIRHKQVFILGANFGPVKTEKFLNDYKQLFEMCDDICFRDHYSYSLFKDIPQVRYAPDIVFQMDTSQFSNSSKNDRIGFSVIDVNHKNGLARYEDEYIDSSVKAIETLVRNGYECCLMSFCEIEGDLDVIDKIQSKLTDEVKKKVIVYEYEGNLEEAITLIASFALFVAARFHANILAMKLGVGLMPVIYSEKTVNMLQDNEFADVMVTMENLQLQHSDAVIRKAFTNILKVDMLAKSASEQFQELDLLLKSNKLSGVI</sequence>
<dbReference type="PANTHER" id="PTHR36836:SF1">
    <property type="entry name" value="COLANIC ACID BIOSYNTHESIS PROTEIN WCAK"/>
    <property type="match status" value="1"/>
</dbReference>
<name>A0A940WVU3_9BACI</name>
<dbReference type="PANTHER" id="PTHR36836">
    <property type="entry name" value="COLANIC ACID BIOSYNTHESIS PROTEIN WCAK"/>
    <property type="match status" value="1"/>
</dbReference>
<dbReference type="InterPro" id="IPR007345">
    <property type="entry name" value="Polysacch_pyruvyl_Trfase"/>
</dbReference>
<organism evidence="2 3">
    <name type="scientific">Halalkalibacter suaedae</name>
    <dbReference type="NCBI Taxonomy" id="2822140"/>
    <lineage>
        <taxon>Bacteria</taxon>
        <taxon>Bacillati</taxon>
        <taxon>Bacillota</taxon>
        <taxon>Bacilli</taxon>
        <taxon>Bacillales</taxon>
        <taxon>Bacillaceae</taxon>
        <taxon>Halalkalibacter</taxon>
    </lineage>
</organism>
<protein>
    <submittedName>
        <fullName evidence="2">Polysaccharide pyruvyl transferase family protein</fullName>
    </submittedName>
</protein>
<keyword evidence="3" id="KW-1185">Reference proteome</keyword>
<dbReference type="Pfam" id="PF04230">
    <property type="entry name" value="PS_pyruv_trans"/>
    <property type="match status" value="1"/>
</dbReference>
<accession>A0A940WVU3</accession>
<keyword evidence="2" id="KW-0808">Transferase</keyword>
<comment type="caution">
    <text evidence="2">The sequence shown here is derived from an EMBL/GenBank/DDBJ whole genome shotgun (WGS) entry which is preliminary data.</text>
</comment>
<feature type="domain" description="Polysaccharide pyruvyl transferase" evidence="1">
    <location>
        <begin position="13"/>
        <end position="303"/>
    </location>
</feature>
<evidence type="ECO:0000259" key="1">
    <source>
        <dbReference type="Pfam" id="PF04230"/>
    </source>
</evidence>
<dbReference type="RefSeq" id="WP_210597188.1">
    <property type="nucleotide sequence ID" value="NZ_JAGKSQ010000003.1"/>
</dbReference>
<dbReference type="GO" id="GO:0016740">
    <property type="term" value="F:transferase activity"/>
    <property type="evidence" value="ECO:0007669"/>
    <property type="project" value="UniProtKB-KW"/>
</dbReference>
<evidence type="ECO:0000313" key="2">
    <source>
        <dbReference type="EMBL" id="MBP3951512.1"/>
    </source>
</evidence>
<dbReference type="EMBL" id="JAGKSQ010000003">
    <property type="protein sequence ID" value="MBP3951512.1"/>
    <property type="molecule type" value="Genomic_DNA"/>
</dbReference>
<gene>
    <name evidence="2" type="ORF">J7W16_10220</name>
</gene>
<proteinExistence type="predicted"/>
<evidence type="ECO:0000313" key="3">
    <source>
        <dbReference type="Proteomes" id="UP000678228"/>
    </source>
</evidence>
<reference evidence="2" key="1">
    <citation type="submission" date="2021-03" db="EMBL/GenBank/DDBJ databases">
        <title>Bacillus suaedae sp. nov., isolated from Suaeda aralocaspica.</title>
        <authorList>
            <person name="Lei R.F.R."/>
        </authorList>
    </citation>
    <scope>NUCLEOTIDE SEQUENCE</scope>
    <source>
        <strain evidence="2">YZJH907-2</strain>
    </source>
</reference>
<dbReference type="Proteomes" id="UP000678228">
    <property type="component" value="Unassembled WGS sequence"/>
</dbReference>